<gene>
    <name evidence="1" type="ORF">Taro_027235</name>
</gene>
<dbReference type="Proteomes" id="UP000652761">
    <property type="component" value="Unassembled WGS sequence"/>
</dbReference>
<comment type="caution">
    <text evidence="1">The sequence shown here is derived from an EMBL/GenBank/DDBJ whole genome shotgun (WGS) entry which is preliminary data.</text>
</comment>
<accession>A0A843VTR0</accession>
<proteinExistence type="predicted"/>
<reference evidence="1" key="1">
    <citation type="submission" date="2017-07" db="EMBL/GenBank/DDBJ databases">
        <title>Taro Niue Genome Assembly and Annotation.</title>
        <authorList>
            <person name="Atibalentja N."/>
            <person name="Keating K."/>
            <person name="Fields C.J."/>
        </authorList>
    </citation>
    <scope>NUCLEOTIDE SEQUENCE</scope>
    <source>
        <strain evidence="1">Niue_2</strain>
        <tissue evidence="1">Leaf</tissue>
    </source>
</reference>
<name>A0A843VTR0_COLES</name>
<dbReference type="EMBL" id="NMUH01001691">
    <property type="protein sequence ID" value="MQL94579.1"/>
    <property type="molecule type" value="Genomic_DNA"/>
</dbReference>
<sequence>MLGSCGGALGGWGAVDRPQEGHLLPPFVCCDLHKPST</sequence>
<dbReference type="AlphaFoldDB" id="A0A843VTR0"/>
<organism evidence="1 2">
    <name type="scientific">Colocasia esculenta</name>
    <name type="common">Wild taro</name>
    <name type="synonym">Arum esculentum</name>
    <dbReference type="NCBI Taxonomy" id="4460"/>
    <lineage>
        <taxon>Eukaryota</taxon>
        <taxon>Viridiplantae</taxon>
        <taxon>Streptophyta</taxon>
        <taxon>Embryophyta</taxon>
        <taxon>Tracheophyta</taxon>
        <taxon>Spermatophyta</taxon>
        <taxon>Magnoliopsida</taxon>
        <taxon>Liliopsida</taxon>
        <taxon>Araceae</taxon>
        <taxon>Aroideae</taxon>
        <taxon>Colocasieae</taxon>
        <taxon>Colocasia</taxon>
    </lineage>
</organism>
<protein>
    <submittedName>
        <fullName evidence="1">Uncharacterized protein</fullName>
    </submittedName>
</protein>
<keyword evidence="2" id="KW-1185">Reference proteome</keyword>
<evidence type="ECO:0000313" key="1">
    <source>
        <dbReference type="EMBL" id="MQL94579.1"/>
    </source>
</evidence>
<evidence type="ECO:0000313" key="2">
    <source>
        <dbReference type="Proteomes" id="UP000652761"/>
    </source>
</evidence>